<organism evidence="11 12">
    <name type="scientific">Meira miltonrushii</name>
    <dbReference type="NCBI Taxonomy" id="1280837"/>
    <lineage>
        <taxon>Eukaryota</taxon>
        <taxon>Fungi</taxon>
        <taxon>Dikarya</taxon>
        <taxon>Basidiomycota</taxon>
        <taxon>Ustilaginomycotina</taxon>
        <taxon>Exobasidiomycetes</taxon>
        <taxon>Exobasidiales</taxon>
        <taxon>Brachybasidiaceae</taxon>
        <taxon>Meira</taxon>
    </lineage>
</organism>
<dbReference type="STRING" id="1280837.A0A316VF78"/>
<dbReference type="Pfam" id="PF08221">
    <property type="entry name" value="HTH_9"/>
    <property type="match status" value="1"/>
</dbReference>
<evidence type="ECO:0000256" key="7">
    <source>
        <dbReference type="SAM" id="MobiDB-lite"/>
    </source>
</evidence>
<dbReference type="Proteomes" id="UP000245771">
    <property type="component" value="Unassembled WGS sequence"/>
</dbReference>
<gene>
    <name evidence="11" type="ORF">FA14DRAFT_160177</name>
</gene>
<evidence type="ECO:0000256" key="4">
    <source>
        <dbReference type="ARBA" id="ARBA00023242"/>
    </source>
</evidence>
<keyword evidence="12" id="KW-1185">Reference proteome</keyword>
<dbReference type="PANTHER" id="PTHR12949">
    <property type="entry name" value="RNA POLYMERASE III DNA DIRECTED -RELATED"/>
    <property type="match status" value="1"/>
</dbReference>
<dbReference type="FunCoup" id="A0A316VF78">
    <property type="interactions" value="669"/>
</dbReference>
<evidence type="ECO:0000256" key="5">
    <source>
        <dbReference type="ARBA" id="ARBA00025127"/>
    </source>
</evidence>
<dbReference type="InterPro" id="IPR055207">
    <property type="entry name" value="POLR3C_WHD"/>
</dbReference>
<feature type="domain" description="RNA polymerase III subunit RPC82-related helix-turn-helix" evidence="9">
    <location>
        <begin position="33"/>
        <end position="69"/>
    </location>
</feature>
<sequence>MSSAAGEQGTGNGAGAGVAASETSISHSREKISLCCEIILDHFGPIAAQVASTLLQRGRLTLRELSRFLATPTIHAPTGYIPEQDDVSHAEASMFDAWQSAANGASAGGSSSSATSWSTPLKSQRLIQQTLLTLIQHNICWHARALPNGSLVQASMDDSTSLEDAFRGVEYFQINVEEVLPRLRFGAYLNIAEERFGETGLSSVNTILRNGKIRAADVIERVSQQGHDREHVEDIMRDLLYYGYIQPSWPKVHTSARDRRISYEAELVSRTRKILGPKEKMEIAETARNSLTNDDYEVWFSSKREEKPVRRGLGPRKVTKKRKPNGRAQKDAKGSKKAKATNGKPAKRTFMGIELSEEEDGGEEGTGPKSFSIDDTIYIRINHDRFDVHLRDEFILRTVEARYNSQLARIVQVMLHLCTGAYDTIPSARDIYSNSLHVNTLRQKMPLKMGLKDAFDHKTMKEKLGSDASHDSALLGEAIAILVGGGDESRTGQARRMIGPSEFARPNKHMGGYSQIQIEYRNAARLMRHAILRTVIEAQFGANGLRVITLLQDLGKLDEKQISKVCLISMSETRDVCARLFAAGLLSLQEIPKASERVAARSFFFWYVDEKKCISWLSDHLCKSLARLTQRRRHEQAREADLVVKSQRIDVKMDETLLRDVERIRLHRLQETVNIISLAELRAWQDLFIVSSLPE</sequence>
<accession>A0A316VF78</accession>
<keyword evidence="2 6" id="KW-0240">DNA-directed RNA polymerase</keyword>
<reference evidence="11 12" key="1">
    <citation type="journal article" date="2018" name="Mol. Biol. Evol.">
        <title>Broad Genomic Sampling Reveals a Smut Pathogenic Ancestry of the Fungal Clade Ustilaginomycotina.</title>
        <authorList>
            <person name="Kijpornyongpan T."/>
            <person name="Mondo S.J."/>
            <person name="Barry K."/>
            <person name="Sandor L."/>
            <person name="Lee J."/>
            <person name="Lipzen A."/>
            <person name="Pangilinan J."/>
            <person name="LaButti K."/>
            <person name="Hainaut M."/>
            <person name="Henrissat B."/>
            <person name="Grigoriev I.V."/>
            <person name="Spatafora J.W."/>
            <person name="Aime M.C."/>
        </authorList>
    </citation>
    <scope>NUCLEOTIDE SEQUENCE [LARGE SCALE GENOMIC DNA]</scope>
    <source>
        <strain evidence="11 12">MCA 3882</strain>
    </source>
</reference>
<proteinExistence type="inferred from homology"/>
<evidence type="ECO:0000313" key="12">
    <source>
        <dbReference type="Proteomes" id="UP000245771"/>
    </source>
</evidence>
<comment type="subcellular location">
    <subcellularLocation>
        <location evidence="1 6">Nucleus</location>
    </subcellularLocation>
</comment>
<feature type="region of interest" description="Disordered" evidence="7">
    <location>
        <begin position="307"/>
        <end position="369"/>
    </location>
</feature>
<dbReference type="InterPro" id="IPR039748">
    <property type="entry name" value="RPC3"/>
</dbReference>
<keyword evidence="4 6" id="KW-0539">Nucleus</keyword>
<dbReference type="GeneID" id="37020337"/>
<comment type="function">
    <text evidence="5 6">DNA-dependent RNA polymerase catalyzes the transcription of DNA into RNA using the four ribonucleoside triphosphates as substrates. Specific core component of RNA polymerase III which synthesizes small RNAs, such as 5S rRNA and tRNAs.</text>
</comment>
<dbReference type="GO" id="GO:0005666">
    <property type="term" value="C:RNA polymerase III complex"/>
    <property type="evidence" value="ECO:0007669"/>
    <property type="project" value="UniProtKB-UniRule"/>
</dbReference>
<evidence type="ECO:0000259" key="10">
    <source>
        <dbReference type="Pfam" id="PF22536"/>
    </source>
</evidence>
<comment type="similarity">
    <text evidence="6">Belongs to the RNA polymerase beta chain family.</text>
</comment>
<dbReference type="RefSeq" id="XP_025354973.1">
    <property type="nucleotide sequence ID" value="XM_025498556.1"/>
</dbReference>
<comment type="subunit">
    <text evidence="6">Component of the RNA polymerase III (Pol III) complex consisting of 17 subunits.</text>
</comment>
<dbReference type="AlphaFoldDB" id="A0A316VF78"/>
<dbReference type="PANTHER" id="PTHR12949:SF0">
    <property type="entry name" value="DNA-DIRECTED RNA POLYMERASE III SUBUNIT RPC3"/>
    <property type="match status" value="1"/>
</dbReference>
<dbReference type="Pfam" id="PF05645">
    <property type="entry name" value="RNA_pol_Rpc82"/>
    <property type="match status" value="1"/>
</dbReference>
<feature type="domain" description="DNA-directed RNA polymerase III subunit RPC3 winged-helix" evidence="10">
    <location>
        <begin position="533"/>
        <end position="608"/>
    </location>
</feature>
<dbReference type="OrthoDB" id="272392at2759"/>
<evidence type="ECO:0000313" key="11">
    <source>
        <dbReference type="EMBL" id="PWN34671.1"/>
    </source>
</evidence>
<dbReference type="GO" id="GO:0003697">
    <property type="term" value="F:single-stranded DNA binding"/>
    <property type="evidence" value="ECO:0007669"/>
    <property type="project" value="UniProtKB-UniRule"/>
</dbReference>
<dbReference type="Pfam" id="PF22536">
    <property type="entry name" value="WHD_POLR3C"/>
    <property type="match status" value="1"/>
</dbReference>
<feature type="domain" description="RNA polymerase III Rpc82 C -terminal" evidence="8">
    <location>
        <begin position="330"/>
        <end position="453"/>
    </location>
</feature>
<dbReference type="InParanoid" id="A0A316VF78"/>
<evidence type="ECO:0000259" key="8">
    <source>
        <dbReference type="Pfam" id="PF05645"/>
    </source>
</evidence>
<dbReference type="InterPro" id="IPR013197">
    <property type="entry name" value="RNA_pol_III_RPC82-rel_HTH"/>
</dbReference>
<evidence type="ECO:0000256" key="6">
    <source>
        <dbReference type="RuleBase" id="RU367076"/>
    </source>
</evidence>
<evidence type="ECO:0000256" key="3">
    <source>
        <dbReference type="ARBA" id="ARBA00023163"/>
    </source>
</evidence>
<evidence type="ECO:0000259" key="9">
    <source>
        <dbReference type="Pfam" id="PF08221"/>
    </source>
</evidence>
<evidence type="ECO:0000256" key="1">
    <source>
        <dbReference type="ARBA" id="ARBA00004123"/>
    </source>
</evidence>
<protein>
    <recommendedName>
        <fullName evidence="6">DNA-directed RNA polymerase III subunit RPC3</fullName>
        <shortName evidence="6">RNA polymerase III subunit C3</shortName>
    </recommendedName>
</protein>
<dbReference type="GO" id="GO:0006351">
    <property type="term" value="P:DNA-templated transcription"/>
    <property type="evidence" value="ECO:0007669"/>
    <property type="project" value="InterPro"/>
</dbReference>
<dbReference type="Gene3D" id="1.10.10.10">
    <property type="entry name" value="Winged helix-like DNA-binding domain superfamily/Winged helix DNA-binding domain"/>
    <property type="match status" value="4"/>
</dbReference>
<dbReference type="InterPro" id="IPR036388">
    <property type="entry name" value="WH-like_DNA-bd_sf"/>
</dbReference>
<evidence type="ECO:0000256" key="2">
    <source>
        <dbReference type="ARBA" id="ARBA00022478"/>
    </source>
</evidence>
<dbReference type="InterPro" id="IPR008806">
    <property type="entry name" value="RNA_pol_III_Rpc82_C"/>
</dbReference>
<dbReference type="EMBL" id="KZ819603">
    <property type="protein sequence ID" value="PWN34671.1"/>
    <property type="molecule type" value="Genomic_DNA"/>
</dbReference>
<feature type="compositionally biased region" description="Basic residues" evidence="7">
    <location>
        <begin position="313"/>
        <end position="325"/>
    </location>
</feature>
<name>A0A316VF78_9BASI</name>
<keyword evidence="3 6" id="KW-0804">Transcription</keyword>